<dbReference type="Ensembl" id="ENSCCAT00000039795.1">
    <property type="protein sequence ID" value="ENSCCAP00000022298.1"/>
    <property type="gene ID" value="ENSCCAG00000028943.1"/>
</dbReference>
<dbReference type="InterPro" id="IPR002110">
    <property type="entry name" value="Ankyrin_rpt"/>
</dbReference>
<accession>A0A2K5R2C5</accession>
<dbReference type="SUPFAM" id="SSF48403">
    <property type="entry name" value="Ankyrin repeat"/>
    <property type="match status" value="1"/>
</dbReference>
<evidence type="ECO:0000256" key="1">
    <source>
        <dbReference type="PROSITE-ProRule" id="PRU00023"/>
    </source>
</evidence>
<organism evidence="2 3">
    <name type="scientific">Cebus imitator</name>
    <name type="common">Panamanian white-faced capuchin</name>
    <name type="synonym">Cebus capucinus imitator</name>
    <dbReference type="NCBI Taxonomy" id="2715852"/>
    <lineage>
        <taxon>Eukaryota</taxon>
        <taxon>Metazoa</taxon>
        <taxon>Chordata</taxon>
        <taxon>Craniata</taxon>
        <taxon>Vertebrata</taxon>
        <taxon>Euteleostomi</taxon>
        <taxon>Mammalia</taxon>
        <taxon>Eutheria</taxon>
        <taxon>Euarchontoglires</taxon>
        <taxon>Primates</taxon>
        <taxon>Haplorrhini</taxon>
        <taxon>Platyrrhini</taxon>
        <taxon>Cebidae</taxon>
        <taxon>Cebinae</taxon>
        <taxon>Cebus</taxon>
    </lineage>
</organism>
<dbReference type="Proteomes" id="UP000233040">
    <property type="component" value="Unassembled WGS sequence"/>
</dbReference>
<dbReference type="Pfam" id="PF12796">
    <property type="entry name" value="Ank_2"/>
    <property type="match status" value="1"/>
</dbReference>
<dbReference type="PROSITE" id="PS50088">
    <property type="entry name" value="ANK_REPEAT"/>
    <property type="match status" value="1"/>
</dbReference>
<dbReference type="Gene3D" id="1.25.40.20">
    <property type="entry name" value="Ankyrin repeat-containing domain"/>
    <property type="match status" value="2"/>
</dbReference>
<dbReference type="AlphaFoldDB" id="A0A2K5R2C5"/>
<dbReference type="PROSITE" id="PS50297">
    <property type="entry name" value="ANK_REP_REGION"/>
    <property type="match status" value="1"/>
</dbReference>
<dbReference type="InterPro" id="IPR036770">
    <property type="entry name" value="Ankyrin_rpt-contain_sf"/>
</dbReference>
<protein>
    <submittedName>
        <fullName evidence="2">Ankyrin repeat domain 7</fullName>
    </submittedName>
</protein>
<reference evidence="2" key="2">
    <citation type="submission" date="2025-09" db="UniProtKB">
        <authorList>
            <consortium name="Ensembl"/>
        </authorList>
    </citation>
    <scope>IDENTIFICATION</scope>
</reference>
<keyword evidence="3" id="KW-1185">Reference proteome</keyword>
<dbReference type="SMART" id="SM00248">
    <property type="entry name" value="ANK"/>
    <property type="match status" value="3"/>
</dbReference>
<reference evidence="2" key="1">
    <citation type="submission" date="2025-08" db="UniProtKB">
        <authorList>
            <consortium name="Ensembl"/>
        </authorList>
    </citation>
    <scope>IDENTIFICATION</scope>
</reference>
<sequence length="198" mass="22668">MNKLFSCWKRRNETPSQGYKLLDKDVKKLHRAASLGDLKKLKKYIQVKKYDVNSQDEEYRTPLHLACANGHTNVVLFLIEQKCKINVQDSENKSPLIVVCHNFSFSIGMCLIQCQKEDCANILLNCGADPNLMDVCYNTALHYAVCGQSFSLVEKLLEHKADLEMCMDSQLRNMLFSMVLLCKYPQSMASYGKKKNVK</sequence>
<dbReference type="Pfam" id="PF00023">
    <property type="entry name" value="Ank"/>
    <property type="match status" value="1"/>
</dbReference>
<dbReference type="GeneTree" id="ENSGT00940000164704"/>
<proteinExistence type="predicted"/>
<dbReference type="PANTHER" id="PTHR24147">
    <property type="entry name" value="ANKYRIN REPEAT DOMAIN 36-RELATED"/>
    <property type="match status" value="1"/>
</dbReference>
<keyword evidence="1" id="KW-0040">ANK repeat</keyword>
<evidence type="ECO:0000313" key="2">
    <source>
        <dbReference type="Ensembl" id="ENSCCAP00000022298.1"/>
    </source>
</evidence>
<evidence type="ECO:0000313" key="3">
    <source>
        <dbReference type="Proteomes" id="UP000233040"/>
    </source>
</evidence>
<dbReference type="PRINTS" id="PR01415">
    <property type="entry name" value="ANKYRIN"/>
</dbReference>
<dbReference type="InterPro" id="IPR050657">
    <property type="entry name" value="Ankyrin_repeat_domain"/>
</dbReference>
<gene>
    <name evidence="2" type="primary">ANKRD7</name>
</gene>
<dbReference type="PANTHER" id="PTHR24147:SF62">
    <property type="entry name" value="ANKYRIN REPEAT DOMAIN-CONTAINING PROTEIN 7"/>
    <property type="match status" value="1"/>
</dbReference>
<feature type="repeat" description="ANK" evidence="1">
    <location>
        <begin position="58"/>
        <end position="90"/>
    </location>
</feature>
<name>A0A2K5R2C5_CEBIM</name>